<evidence type="ECO:0000256" key="1">
    <source>
        <dbReference type="ARBA" id="ARBA00023125"/>
    </source>
</evidence>
<accession>A0ABW0PQ20</accession>
<dbReference type="EMBL" id="JBHSML010000002">
    <property type="protein sequence ID" value="MFC5514600.1"/>
    <property type="molecule type" value="Genomic_DNA"/>
</dbReference>
<dbReference type="PROSITE" id="PS50943">
    <property type="entry name" value="HTH_CROC1"/>
    <property type="match status" value="1"/>
</dbReference>
<dbReference type="SMART" id="SM00530">
    <property type="entry name" value="HTH_XRE"/>
    <property type="match status" value="1"/>
</dbReference>
<reference evidence="4" key="1">
    <citation type="journal article" date="2019" name="Int. J. Syst. Evol. Microbiol.">
        <title>The Global Catalogue of Microorganisms (GCM) 10K type strain sequencing project: providing services to taxonomists for standard genome sequencing and annotation.</title>
        <authorList>
            <consortium name="The Broad Institute Genomics Platform"/>
            <consortium name="The Broad Institute Genome Sequencing Center for Infectious Disease"/>
            <person name="Wu L."/>
            <person name="Ma J."/>
        </authorList>
    </citation>
    <scope>NUCLEOTIDE SEQUENCE [LARGE SCALE GENOMIC DNA]</scope>
    <source>
        <strain evidence="4">KACC 12633</strain>
    </source>
</reference>
<sequence length="204" mass="22640">MIQTSKAIQRDVSGTEPSRILAARIRELRDERGWTLETTSEHTGLSRSALSKIERREMSPTFNALHKLASGFGVSMVQLMEGSSQEKSDDILFTASNEGAVFSTSLYFLRFLKAGLHPNSPLVVVEFSVEADDIKMLEQWDRHDDENFVYALEGPMLFHSENLETPMELATGDSVCFDARVGHAFTSPTGKRVRALSVAIRTGA</sequence>
<dbReference type="RefSeq" id="WP_266342631.1">
    <property type="nucleotide sequence ID" value="NZ_JAPKNH010000002.1"/>
</dbReference>
<dbReference type="InterPro" id="IPR011051">
    <property type="entry name" value="RmlC_Cupin_sf"/>
</dbReference>
<dbReference type="SUPFAM" id="SSF51182">
    <property type="entry name" value="RmlC-like cupins"/>
    <property type="match status" value="1"/>
</dbReference>
<dbReference type="Proteomes" id="UP001596150">
    <property type="component" value="Unassembled WGS sequence"/>
</dbReference>
<dbReference type="PANTHER" id="PTHR46797">
    <property type="entry name" value="HTH-TYPE TRANSCRIPTIONAL REGULATOR"/>
    <property type="match status" value="1"/>
</dbReference>
<feature type="domain" description="HTH cro/C1-type" evidence="2">
    <location>
        <begin position="25"/>
        <end position="79"/>
    </location>
</feature>
<dbReference type="InterPro" id="IPR013096">
    <property type="entry name" value="Cupin_2"/>
</dbReference>
<keyword evidence="1" id="KW-0238">DNA-binding</keyword>
<gene>
    <name evidence="3" type="ORF">ACFPP9_02370</name>
</gene>
<dbReference type="Pfam" id="PF01381">
    <property type="entry name" value="HTH_3"/>
    <property type="match status" value="1"/>
</dbReference>
<dbReference type="InterPro" id="IPR014710">
    <property type="entry name" value="RmlC-like_jellyroll"/>
</dbReference>
<dbReference type="SUPFAM" id="SSF47413">
    <property type="entry name" value="lambda repressor-like DNA-binding domains"/>
    <property type="match status" value="1"/>
</dbReference>
<comment type="caution">
    <text evidence="3">The sequence shown here is derived from an EMBL/GenBank/DDBJ whole genome shotgun (WGS) entry which is preliminary data.</text>
</comment>
<dbReference type="PANTHER" id="PTHR46797:SF20">
    <property type="entry name" value="BLR4304 PROTEIN"/>
    <property type="match status" value="1"/>
</dbReference>
<dbReference type="CDD" id="cd00093">
    <property type="entry name" value="HTH_XRE"/>
    <property type="match status" value="1"/>
</dbReference>
<dbReference type="InterPro" id="IPR050807">
    <property type="entry name" value="TransReg_Diox_bact_type"/>
</dbReference>
<protein>
    <submittedName>
        <fullName evidence="3">Helix-turn-helix domain-containing protein</fullName>
    </submittedName>
</protein>
<name>A0ABW0PQ20_9HYPH</name>
<evidence type="ECO:0000313" key="3">
    <source>
        <dbReference type="EMBL" id="MFC5514600.1"/>
    </source>
</evidence>
<keyword evidence="4" id="KW-1185">Reference proteome</keyword>
<dbReference type="InterPro" id="IPR010982">
    <property type="entry name" value="Lambda_DNA-bd_dom_sf"/>
</dbReference>
<dbReference type="CDD" id="cd02209">
    <property type="entry name" value="cupin_XRE_C"/>
    <property type="match status" value="1"/>
</dbReference>
<evidence type="ECO:0000259" key="2">
    <source>
        <dbReference type="PROSITE" id="PS50943"/>
    </source>
</evidence>
<evidence type="ECO:0000313" key="4">
    <source>
        <dbReference type="Proteomes" id="UP001596150"/>
    </source>
</evidence>
<proteinExistence type="predicted"/>
<dbReference type="Gene3D" id="2.60.120.10">
    <property type="entry name" value="Jelly Rolls"/>
    <property type="match status" value="1"/>
</dbReference>
<dbReference type="Pfam" id="PF07883">
    <property type="entry name" value="Cupin_2"/>
    <property type="match status" value="1"/>
</dbReference>
<dbReference type="Gene3D" id="1.10.260.40">
    <property type="entry name" value="lambda repressor-like DNA-binding domains"/>
    <property type="match status" value="1"/>
</dbReference>
<organism evidence="3 4">
    <name type="scientific">Kaistia terrae</name>
    <dbReference type="NCBI Taxonomy" id="537017"/>
    <lineage>
        <taxon>Bacteria</taxon>
        <taxon>Pseudomonadati</taxon>
        <taxon>Pseudomonadota</taxon>
        <taxon>Alphaproteobacteria</taxon>
        <taxon>Hyphomicrobiales</taxon>
        <taxon>Kaistiaceae</taxon>
        <taxon>Kaistia</taxon>
    </lineage>
</organism>
<dbReference type="InterPro" id="IPR001387">
    <property type="entry name" value="Cro/C1-type_HTH"/>
</dbReference>